<name>A0A1F6XC79_9BACT</name>
<reference evidence="2 3" key="1">
    <citation type="journal article" date="2016" name="Nat. Commun.">
        <title>Thousands of microbial genomes shed light on interconnected biogeochemical processes in an aquifer system.</title>
        <authorList>
            <person name="Anantharaman K."/>
            <person name="Brown C.T."/>
            <person name="Hug L.A."/>
            <person name="Sharon I."/>
            <person name="Castelle C.J."/>
            <person name="Probst A.J."/>
            <person name="Thomas B.C."/>
            <person name="Singh A."/>
            <person name="Wilkins M.J."/>
            <person name="Karaoz U."/>
            <person name="Brodie E.L."/>
            <person name="Williams K.H."/>
            <person name="Hubbard S.S."/>
            <person name="Banfield J.F."/>
        </authorList>
    </citation>
    <scope>NUCLEOTIDE SEQUENCE [LARGE SCALE GENOMIC DNA]</scope>
</reference>
<dbReference type="EMBL" id="MFVH01000024">
    <property type="protein sequence ID" value="OGI91665.1"/>
    <property type="molecule type" value="Genomic_DNA"/>
</dbReference>
<feature type="signal peptide" evidence="1">
    <location>
        <begin position="1"/>
        <end position="25"/>
    </location>
</feature>
<keyword evidence="1" id="KW-0732">Signal</keyword>
<sequence>MKFKIKNSKLKIAVFLLLAMFFPLASLEAQTAGVPGSPQLLYAPLPAGPLYSNQDAPAAAMVALVRNNWDLFKNGTYLGGNFDQFQEAMLLGWVPDTPEGYDRFMWYRVNQSQAFKSPEFLGWVTAWDWAWALSSGSANWTVDYAPTLWQSTINGRLASGMTQAEAAISTTVFNKFFSEYLTRFARPPTSPSVYTPAPVPTAPAPTVSYPAGCTSTSGFSTTTGQACSGISNLPPGCTSTSGFSVTTGASCSGAGVTYPAGCTSSYGFSTTTGKPCSGTSSPISQPVTYAPYVPTTSLISSRKFTIGDYVQTTGSASIRSEAGLSQRLLTTYPAGTRGTVIGGPVSSTGWWWQVHFSTLTGSILVGWADEANIGKADINAPLGTVGATVGGTGATGSTGGTGTLSINFSANPPTISAGAWSGITWNAIGASTCALSNSSASGSTTYANFGGMSVSPAQTTTYTLVCTGSGGTATKNVTITVAGTGTGTTPTTPTTPTACMPRPTSLAETPVGIIGVAVVGGPMDSFTAKDLQYLPSSPSEWRFLGTRTETAVDPSFPGTVAVRYWNLYVQPSTGKFWRVLFLTWSAAGSGPASNPVSTNWRNLPYYIEVDEAARRAPGSLGTGQWDRQPILWDSSQLRNTAQYKLYMMAPETLIVKEGWRVDTLALIKSIEAGGPPVVQQLTNIVGEPPATWGQSESARIITDYEKQLPVGQSLCP</sequence>
<feature type="chain" id="PRO_5009225773" description="SH3b domain-containing protein" evidence="1">
    <location>
        <begin position="26"/>
        <end position="716"/>
    </location>
</feature>
<dbReference type="Proteomes" id="UP000179381">
    <property type="component" value="Unassembled WGS sequence"/>
</dbReference>
<comment type="caution">
    <text evidence="2">The sequence shown here is derived from an EMBL/GenBank/DDBJ whole genome shotgun (WGS) entry which is preliminary data.</text>
</comment>
<dbReference type="AlphaFoldDB" id="A0A1F6XC79"/>
<evidence type="ECO:0000313" key="2">
    <source>
        <dbReference type="EMBL" id="OGI91665.1"/>
    </source>
</evidence>
<evidence type="ECO:0000313" key="3">
    <source>
        <dbReference type="Proteomes" id="UP000179381"/>
    </source>
</evidence>
<gene>
    <name evidence="2" type="ORF">A2933_02100</name>
</gene>
<proteinExistence type="predicted"/>
<evidence type="ECO:0008006" key="4">
    <source>
        <dbReference type="Google" id="ProtNLM"/>
    </source>
</evidence>
<accession>A0A1F6XC79</accession>
<protein>
    <recommendedName>
        <fullName evidence="4">SH3b domain-containing protein</fullName>
    </recommendedName>
</protein>
<evidence type="ECO:0000256" key="1">
    <source>
        <dbReference type="SAM" id="SignalP"/>
    </source>
</evidence>
<organism evidence="2 3">
    <name type="scientific">Candidatus Nomurabacteria bacterium RIFCSPLOWO2_01_FULL_46_18</name>
    <dbReference type="NCBI Taxonomy" id="1801783"/>
    <lineage>
        <taxon>Bacteria</taxon>
        <taxon>Candidatus Nomuraibacteriota</taxon>
    </lineage>
</organism>